<evidence type="ECO:0000256" key="1">
    <source>
        <dbReference type="ARBA" id="ARBA00004370"/>
    </source>
</evidence>
<keyword evidence="9" id="KW-1185">Reference proteome</keyword>
<keyword evidence="2 7" id="KW-0812">Transmembrane</keyword>
<dbReference type="AlphaFoldDB" id="G2J901"/>
<evidence type="ECO:0000256" key="7">
    <source>
        <dbReference type="SAM" id="Phobius"/>
    </source>
</evidence>
<organism evidence="8 9">
    <name type="scientific">Candidatus Glomeribacter gigasporarum BEG34</name>
    <dbReference type="NCBI Taxonomy" id="1070319"/>
    <lineage>
        <taxon>Bacteria</taxon>
        <taxon>Pseudomonadati</taxon>
        <taxon>Pseudomonadota</taxon>
        <taxon>Betaproteobacteria</taxon>
        <taxon>Burkholderiales</taxon>
        <taxon>Burkholderiaceae</taxon>
        <taxon>Candidatus Glomeribacter</taxon>
    </lineage>
</organism>
<keyword evidence="4 6" id="KW-0175">Coiled coil</keyword>
<keyword evidence="3 7" id="KW-1133">Transmembrane helix</keyword>
<comment type="caution">
    <text evidence="8">The sequence shown here is derived from an EMBL/GenBank/DDBJ whole genome shotgun (WGS) entry which is preliminary data.</text>
</comment>
<evidence type="ECO:0000256" key="3">
    <source>
        <dbReference type="ARBA" id="ARBA00022989"/>
    </source>
</evidence>
<evidence type="ECO:0000256" key="6">
    <source>
        <dbReference type="SAM" id="Coils"/>
    </source>
</evidence>
<proteinExistence type="predicted"/>
<dbReference type="OrthoDB" id="9133087at2"/>
<comment type="subcellular location">
    <subcellularLocation>
        <location evidence="1">Membrane</location>
    </subcellularLocation>
</comment>
<dbReference type="RefSeq" id="WP_006682478.1">
    <property type="nucleotide sequence ID" value="NZ_CAFB01000038.1"/>
</dbReference>
<evidence type="ECO:0000313" key="8">
    <source>
        <dbReference type="EMBL" id="CCD29248.1"/>
    </source>
</evidence>
<evidence type="ECO:0000256" key="5">
    <source>
        <dbReference type="ARBA" id="ARBA00023136"/>
    </source>
</evidence>
<feature type="transmembrane region" description="Helical" evidence="7">
    <location>
        <begin position="109"/>
        <end position="126"/>
    </location>
</feature>
<dbReference type="Pfam" id="PF07798">
    <property type="entry name" value="CCDC90-like"/>
    <property type="match status" value="1"/>
</dbReference>
<evidence type="ECO:0000256" key="2">
    <source>
        <dbReference type="ARBA" id="ARBA00022692"/>
    </source>
</evidence>
<dbReference type="EMBL" id="CAFB01000038">
    <property type="protein sequence ID" value="CCD29248.1"/>
    <property type="molecule type" value="Genomic_DNA"/>
</dbReference>
<dbReference type="GO" id="GO:0016020">
    <property type="term" value="C:membrane"/>
    <property type="evidence" value="ECO:0007669"/>
    <property type="project" value="UniProtKB-SubCell"/>
</dbReference>
<sequence length="133" mass="15259">MAHAAFDTLKFVDTLEEAGIPELQARAMSVAVRKAYESSDVATKQDIADLRKDTKQDIDDLRRDMKQEIANVRYEIDDVRHEIHDLRKDIDAKHESLRKEIKEASLRQIIWLGSVVFLLINTGPLLPKLLHLS</sequence>
<evidence type="ECO:0000256" key="4">
    <source>
        <dbReference type="ARBA" id="ARBA00023054"/>
    </source>
</evidence>
<gene>
    <name evidence="8" type="ORF">CAGGBEG34_210117</name>
</gene>
<dbReference type="Gene3D" id="1.20.58.130">
    <property type="match status" value="1"/>
</dbReference>
<name>G2J901_9BURK</name>
<keyword evidence="5 7" id="KW-0472">Membrane</keyword>
<dbReference type="Proteomes" id="UP000054051">
    <property type="component" value="Unassembled WGS sequence"/>
</dbReference>
<protein>
    <submittedName>
        <fullName evidence="8">Putative phage-related protein</fullName>
    </submittedName>
</protein>
<dbReference type="InterPro" id="IPR024461">
    <property type="entry name" value="CCDC90-like"/>
</dbReference>
<evidence type="ECO:0000313" key="9">
    <source>
        <dbReference type="Proteomes" id="UP000054051"/>
    </source>
</evidence>
<feature type="coiled-coil region" evidence="6">
    <location>
        <begin position="44"/>
        <end position="107"/>
    </location>
</feature>
<accession>G2J901</accession>
<reference evidence="8 9" key="1">
    <citation type="submission" date="2011-08" db="EMBL/GenBank/DDBJ databases">
        <title>The genome of the obligate endobacterium of an arbuscular mycorrhizal fungus reveals an interphylum network of nutritional interactions.</title>
        <authorList>
            <person name="Ghignone S."/>
            <person name="Salvioli A."/>
            <person name="Anca I."/>
            <person name="Lumini E."/>
            <person name="Ortu G."/>
            <person name="Petiti L."/>
            <person name="Cruveiller S."/>
            <person name="Bianciotto V."/>
            <person name="Piffanelli P."/>
            <person name="Lanfranco L."/>
            <person name="Bonfante P."/>
        </authorList>
    </citation>
    <scope>NUCLEOTIDE SEQUENCE [LARGE SCALE GENOMIC DNA]</scope>
    <source>
        <strain evidence="8 9">BEG34</strain>
    </source>
</reference>